<protein>
    <submittedName>
        <fullName evidence="10">Iron ABC transporter permease</fullName>
    </submittedName>
</protein>
<evidence type="ECO:0000256" key="5">
    <source>
        <dbReference type="ARBA" id="ARBA00022692"/>
    </source>
</evidence>
<gene>
    <name evidence="10" type="ORF">OB236_35790</name>
</gene>
<evidence type="ECO:0000256" key="6">
    <source>
        <dbReference type="ARBA" id="ARBA00022989"/>
    </source>
</evidence>
<dbReference type="InterPro" id="IPR035906">
    <property type="entry name" value="MetI-like_sf"/>
</dbReference>
<dbReference type="EMBL" id="JAOQIO010000121">
    <property type="protein sequence ID" value="MCU6797501.1"/>
    <property type="molecule type" value="Genomic_DNA"/>
</dbReference>
<feature type="transmembrane region" description="Helical" evidence="8">
    <location>
        <begin position="97"/>
        <end position="120"/>
    </location>
</feature>
<evidence type="ECO:0000256" key="3">
    <source>
        <dbReference type="ARBA" id="ARBA00022475"/>
    </source>
</evidence>
<evidence type="ECO:0000259" key="9">
    <source>
        <dbReference type="PROSITE" id="PS50928"/>
    </source>
</evidence>
<comment type="caution">
    <text evidence="10">The sequence shown here is derived from an EMBL/GenBank/DDBJ whole genome shotgun (WGS) entry which is preliminary data.</text>
</comment>
<feature type="transmembrane region" description="Helical" evidence="8">
    <location>
        <begin position="532"/>
        <end position="561"/>
    </location>
</feature>
<dbReference type="PROSITE" id="PS50928">
    <property type="entry name" value="ABC_TM1"/>
    <property type="match status" value="2"/>
</dbReference>
<dbReference type="InterPro" id="IPR000515">
    <property type="entry name" value="MetI-like"/>
</dbReference>
<comment type="subcellular location">
    <subcellularLocation>
        <location evidence="1">Cell inner membrane</location>
        <topology evidence="1">Multi-pass membrane protein</topology>
    </subcellularLocation>
    <subcellularLocation>
        <location evidence="8">Cell membrane</location>
        <topology evidence="8">Multi-pass membrane protein</topology>
    </subcellularLocation>
</comment>
<dbReference type="Pfam" id="PF00528">
    <property type="entry name" value="BPD_transp_1"/>
    <property type="match status" value="1"/>
</dbReference>
<evidence type="ECO:0000313" key="10">
    <source>
        <dbReference type="EMBL" id="MCU6797501.1"/>
    </source>
</evidence>
<dbReference type="CDD" id="cd06261">
    <property type="entry name" value="TM_PBP2"/>
    <property type="match status" value="2"/>
</dbReference>
<keyword evidence="3" id="KW-1003">Cell membrane</keyword>
<accession>A0ABT2UTZ1</accession>
<feature type="transmembrane region" description="Helical" evidence="8">
    <location>
        <begin position="291"/>
        <end position="312"/>
    </location>
</feature>
<feature type="domain" description="ABC transmembrane type-1" evidence="9">
    <location>
        <begin position="62"/>
        <end position="266"/>
    </location>
</feature>
<proteinExistence type="inferred from homology"/>
<feature type="transmembrane region" description="Helical" evidence="8">
    <location>
        <begin position="187"/>
        <end position="209"/>
    </location>
</feature>
<dbReference type="RefSeq" id="WP_262688280.1">
    <property type="nucleotide sequence ID" value="NZ_JAOQIO010000121.1"/>
</dbReference>
<reference evidence="10 11" key="1">
    <citation type="submission" date="2022-09" db="EMBL/GenBank/DDBJ databases">
        <authorList>
            <person name="Han X.L."/>
            <person name="Wang Q."/>
            <person name="Lu T."/>
        </authorList>
    </citation>
    <scope>NUCLEOTIDE SEQUENCE [LARGE SCALE GENOMIC DNA]</scope>
    <source>
        <strain evidence="10 11">WQ 127069</strain>
    </source>
</reference>
<feature type="transmembrane region" description="Helical" evidence="8">
    <location>
        <begin position="396"/>
        <end position="417"/>
    </location>
</feature>
<name>A0ABT2UTZ1_9BACL</name>
<feature type="transmembrane region" description="Helical" evidence="8">
    <location>
        <begin position="429"/>
        <end position="449"/>
    </location>
</feature>
<feature type="transmembrane region" description="Helical" evidence="8">
    <location>
        <begin position="61"/>
        <end position="85"/>
    </location>
</feature>
<dbReference type="PANTHER" id="PTHR43357">
    <property type="entry name" value="INNER MEMBRANE ABC TRANSPORTER PERMEASE PROTEIN YDCV"/>
    <property type="match status" value="1"/>
</dbReference>
<dbReference type="SUPFAM" id="SSF161098">
    <property type="entry name" value="MetI-like"/>
    <property type="match status" value="2"/>
</dbReference>
<evidence type="ECO:0000256" key="7">
    <source>
        <dbReference type="ARBA" id="ARBA00023136"/>
    </source>
</evidence>
<feature type="transmembrane region" description="Helical" evidence="8">
    <location>
        <begin position="12"/>
        <end position="41"/>
    </location>
</feature>
<sequence length="569" mass="61996">MISSEARWGGGVTLLLFILIFLPLVAVLANVVIPGLFFGRVEFQGLNLLGDIFVRPLWRQSLWNSVSLAFGVATLGTVLGGALAMIRAQWDFAVGRLLDVTAWALLIVPSFMLAQGWVLFASRDGLMNQWLGWEWLPTAVFQPSGLVVVMALSKFPLAYLAIVAAMEWNVKQFGQAAQLCGAGPFTVWRTVQLPLLAPSFIAGWTLVFMDTVGDFGLPAALSTVYKFPTLTYSIYSAIYQSPVRFDMAGVLAFYLVLILTVAMALLMLAMRRSRFDFLNARAIKTIKRKPRHAWVLNTIVGVFLLICLGIPIGTSTLFSFMRHAGEGLSIGNLTLEHYFSLFGQNGGDHRLLGYKEGLLHSLLIAAIAAVLSMIIGFVVAYVLAFTESRFKSAIQLFSIVSLAVPGVVLGIGYIFIWNQKWLEPIGLHLYGSPSLLVLSAVAGSIPYAVRMQLGAFASVSGSMLKAAAIQGAGVFDRMTQIVMPLVRQSLLIATLTAFGTSIFDLALASMLQPPNYVLMPLVIDRAFEFGRYGYATAATVVSGGMVVLLIVVLQAAGNWIFRRIDGDRR</sequence>
<keyword evidence="5 8" id="KW-0812">Transmembrane</keyword>
<evidence type="ECO:0000256" key="8">
    <source>
        <dbReference type="RuleBase" id="RU363032"/>
    </source>
</evidence>
<comment type="similarity">
    <text evidence="8">Belongs to the binding-protein-dependent transport system permease family.</text>
</comment>
<keyword evidence="4" id="KW-0997">Cell inner membrane</keyword>
<keyword evidence="11" id="KW-1185">Reference proteome</keyword>
<keyword evidence="2 8" id="KW-0813">Transport</keyword>
<organism evidence="10 11">
    <name type="scientific">Paenibacillus baimaensis</name>
    <dbReference type="NCBI Taxonomy" id="2982185"/>
    <lineage>
        <taxon>Bacteria</taxon>
        <taxon>Bacillati</taxon>
        <taxon>Bacillota</taxon>
        <taxon>Bacilli</taxon>
        <taxon>Bacillales</taxon>
        <taxon>Paenibacillaceae</taxon>
        <taxon>Paenibacillus</taxon>
    </lineage>
</organism>
<evidence type="ECO:0000256" key="1">
    <source>
        <dbReference type="ARBA" id="ARBA00004429"/>
    </source>
</evidence>
<evidence type="ECO:0000313" key="11">
    <source>
        <dbReference type="Proteomes" id="UP001652445"/>
    </source>
</evidence>
<dbReference type="PANTHER" id="PTHR43357:SF4">
    <property type="entry name" value="INNER MEMBRANE ABC TRANSPORTER PERMEASE PROTEIN YDCV"/>
    <property type="match status" value="1"/>
</dbReference>
<keyword evidence="6 8" id="KW-1133">Transmembrane helix</keyword>
<feature type="transmembrane region" description="Helical" evidence="8">
    <location>
        <begin position="358"/>
        <end position="384"/>
    </location>
</feature>
<feature type="transmembrane region" description="Helical" evidence="8">
    <location>
        <begin position="251"/>
        <end position="270"/>
    </location>
</feature>
<feature type="domain" description="ABC transmembrane type-1" evidence="9">
    <location>
        <begin position="358"/>
        <end position="553"/>
    </location>
</feature>
<evidence type="ECO:0000256" key="2">
    <source>
        <dbReference type="ARBA" id="ARBA00022448"/>
    </source>
</evidence>
<feature type="transmembrane region" description="Helical" evidence="8">
    <location>
        <begin position="140"/>
        <end position="166"/>
    </location>
</feature>
<keyword evidence="7 8" id="KW-0472">Membrane</keyword>
<feature type="transmembrane region" description="Helical" evidence="8">
    <location>
        <begin position="490"/>
        <end position="512"/>
    </location>
</feature>
<evidence type="ECO:0000256" key="4">
    <source>
        <dbReference type="ARBA" id="ARBA00022519"/>
    </source>
</evidence>
<dbReference type="Gene3D" id="1.10.3720.10">
    <property type="entry name" value="MetI-like"/>
    <property type="match status" value="2"/>
</dbReference>
<dbReference type="Proteomes" id="UP001652445">
    <property type="component" value="Unassembled WGS sequence"/>
</dbReference>